<evidence type="ECO:0000313" key="1">
    <source>
        <dbReference type="EMBL" id="KAJ0047811.1"/>
    </source>
</evidence>
<gene>
    <name evidence="1" type="ORF">Pint_15980</name>
</gene>
<reference evidence="2" key="1">
    <citation type="journal article" date="2023" name="G3 (Bethesda)">
        <title>Genome assembly and association tests identify interacting loci associated with vigor, precocity, and sex in interspecific pistachio rootstocks.</title>
        <authorList>
            <person name="Palmer W."/>
            <person name="Jacygrad E."/>
            <person name="Sagayaradj S."/>
            <person name="Cavanaugh K."/>
            <person name="Han R."/>
            <person name="Bertier L."/>
            <person name="Beede B."/>
            <person name="Kafkas S."/>
            <person name="Golino D."/>
            <person name="Preece J."/>
            <person name="Michelmore R."/>
        </authorList>
    </citation>
    <scope>NUCLEOTIDE SEQUENCE [LARGE SCALE GENOMIC DNA]</scope>
</reference>
<evidence type="ECO:0000313" key="2">
    <source>
        <dbReference type="Proteomes" id="UP001163603"/>
    </source>
</evidence>
<proteinExistence type="predicted"/>
<name>A0ACC0Z9I1_9ROSI</name>
<dbReference type="Proteomes" id="UP001163603">
    <property type="component" value="Chromosome 2"/>
</dbReference>
<accession>A0ACC0Z9I1</accession>
<protein>
    <submittedName>
        <fullName evidence="1">Uncharacterized protein</fullName>
    </submittedName>
</protein>
<keyword evidence="2" id="KW-1185">Reference proteome</keyword>
<comment type="caution">
    <text evidence="1">The sequence shown here is derived from an EMBL/GenBank/DDBJ whole genome shotgun (WGS) entry which is preliminary data.</text>
</comment>
<organism evidence="1 2">
    <name type="scientific">Pistacia integerrima</name>
    <dbReference type="NCBI Taxonomy" id="434235"/>
    <lineage>
        <taxon>Eukaryota</taxon>
        <taxon>Viridiplantae</taxon>
        <taxon>Streptophyta</taxon>
        <taxon>Embryophyta</taxon>
        <taxon>Tracheophyta</taxon>
        <taxon>Spermatophyta</taxon>
        <taxon>Magnoliopsida</taxon>
        <taxon>eudicotyledons</taxon>
        <taxon>Gunneridae</taxon>
        <taxon>Pentapetalae</taxon>
        <taxon>rosids</taxon>
        <taxon>malvids</taxon>
        <taxon>Sapindales</taxon>
        <taxon>Anacardiaceae</taxon>
        <taxon>Pistacia</taxon>
    </lineage>
</organism>
<sequence>MANSNLFIILVILAISLPSILATDYVVGDATGWTIKFDYQKWAEGKEFRVGDKLIFNYPQGAHNVMRITDATSFQQCVKSASASTLSSGSDEIILSSPGKKWYICGVGQHCEVGNQKLAITVLAEGETLPPVSAPSPSTTPPPSAATARTASLFYGFMAVVAAFVGILMV</sequence>
<dbReference type="EMBL" id="CM047737">
    <property type="protein sequence ID" value="KAJ0047811.1"/>
    <property type="molecule type" value="Genomic_DNA"/>
</dbReference>